<accession>A0A2S6ICJ8</accession>
<dbReference type="Proteomes" id="UP000239485">
    <property type="component" value="Unassembled WGS sequence"/>
</dbReference>
<dbReference type="AlphaFoldDB" id="A0A2S6ICJ8"/>
<keyword evidence="2" id="KW-1185">Reference proteome</keyword>
<proteinExistence type="predicted"/>
<gene>
    <name evidence="1" type="ORF">CLV92_12036</name>
</gene>
<sequence length="54" mass="6083">MLPSAGRLPVSRRGINMITRRELNQTLVGRDFPLTRRSSGQVVFMTFEDALYGA</sequence>
<evidence type="ECO:0000313" key="1">
    <source>
        <dbReference type="EMBL" id="PPK91917.1"/>
    </source>
</evidence>
<dbReference type="EMBL" id="PTJD01000020">
    <property type="protein sequence ID" value="PPK91917.1"/>
    <property type="molecule type" value="Genomic_DNA"/>
</dbReference>
<name>A0A2S6ICJ8_9ACTN</name>
<evidence type="ECO:0000313" key="2">
    <source>
        <dbReference type="Proteomes" id="UP000239485"/>
    </source>
</evidence>
<reference evidence="1 2" key="1">
    <citation type="submission" date="2018-02" db="EMBL/GenBank/DDBJ databases">
        <title>Genomic Encyclopedia of Archaeal and Bacterial Type Strains, Phase II (KMG-II): from individual species to whole genera.</title>
        <authorList>
            <person name="Goeker M."/>
        </authorList>
    </citation>
    <scope>NUCLEOTIDE SEQUENCE [LARGE SCALE GENOMIC DNA]</scope>
    <source>
        <strain evidence="1 2">DSM 22857</strain>
    </source>
</reference>
<protein>
    <submittedName>
        <fullName evidence="1">Uncharacterized protein</fullName>
    </submittedName>
</protein>
<organism evidence="1 2">
    <name type="scientific">Kineococcus xinjiangensis</name>
    <dbReference type="NCBI Taxonomy" id="512762"/>
    <lineage>
        <taxon>Bacteria</taxon>
        <taxon>Bacillati</taxon>
        <taxon>Actinomycetota</taxon>
        <taxon>Actinomycetes</taxon>
        <taxon>Kineosporiales</taxon>
        <taxon>Kineosporiaceae</taxon>
        <taxon>Kineococcus</taxon>
    </lineage>
</organism>
<comment type="caution">
    <text evidence="1">The sequence shown here is derived from an EMBL/GenBank/DDBJ whole genome shotgun (WGS) entry which is preliminary data.</text>
</comment>